<dbReference type="EMBL" id="CAJVPT010020240">
    <property type="protein sequence ID" value="CAG8646823.1"/>
    <property type="molecule type" value="Genomic_DNA"/>
</dbReference>
<proteinExistence type="predicted"/>
<evidence type="ECO:0000313" key="2">
    <source>
        <dbReference type="Proteomes" id="UP000789525"/>
    </source>
</evidence>
<protein>
    <submittedName>
        <fullName evidence="1">7490_t:CDS:1</fullName>
    </submittedName>
</protein>
<accession>A0ACA9NB89</accession>
<evidence type="ECO:0000313" key="1">
    <source>
        <dbReference type="EMBL" id="CAG8646823.1"/>
    </source>
</evidence>
<organism evidence="1 2">
    <name type="scientific">Acaulospora colombiana</name>
    <dbReference type="NCBI Taxonomy" id="27376"/>
    <lineage>
        <taxon>Eukaryota</taxon>
        <taxon>Fungi</taxon>
        <taxon>Fungi incertae sedis</taxon>
        <taxon>Mucoromycota</taxon>
        <taxon>Glomeromycotina</taxon>
        <taxon>Glomeromycetes</taxon>
        <taxon>Diversisporales</taxon>
        <taxon>Acaulosporaceae</taxon>
        <taxon>Acaulospora</taxon>
    </lineage>
</organism>
<sequence length="132" mass="15172">MSTTNDETIDFDDNLTFGSIDASYIKDIGNNTRELNNVDDNKIDVSHLLSQETDNSSNVLRIMNDGKQKRNTKGPRWGAVAPSRTTQMTLKEQERVIDEIKKENFSLKMKVYFLEERLSKLGPDEMERALKE</sequence>
<gene>
    <name evidence="1" type="ORF">ACOLOM_LOCUS8124</name>
</gene>
<name>A0ACA9NB89_9GLOM</name>
<reference evidence="1" key="1">
    <citation type="submission" date="2021-06" db="EMBL/GenBank/DDBJ databases">
        <authorList>
            <person name="Kallberg Y."/>
            <person name="Tangrot J."/>
            <person name="Rosling A."/>
        </authorList>
    </citation>
    <scope>NUCLEOTIDE SEQUENCE</scope>
    <source>
        <strain evidence="1">CL356</strain>
    </source>
</reference>
<feature type="non-terminal residue" evidence="1">
    <location>
        <position position="132"/>
    </location>
</feature>
<dbReference type="Proteomes" id="UP000789525">
    <property type="component" value="Unassembled WGS sequence"/>
</dbReference>
<keyword evidence="2" id="KW-1185">Reference proteome</keyword>
<comment type="caution">
    <text evidence="1">The sequence shown here is derived from an EMBL/GenBank/DDBJ whole genome shotgun (WGS) entry which is preliminary data.</text>
</comment>